<dbReference type="Pfam" id="PF26639">
    <property type="entry name" value="Het-6_barrel"/>
    <property type="match status" value="1"/>
</dbReference>
<dbReference type="AlphaFoldDB" id="A0A6A5QPG6"/>
<sequence>MYQYSEQCPLPSKQHTRYITLLPAQKSNDRLRCVLESTTLTDCPPFEAVSYVWGSDKMVSNIYCHDQAIPITANLDDAICINQVDPVEQGQQVAMMGQIYTTGYRTIVNLGPDSCKHAEAVASLLEEITRTDKRWNSYRNMVGHDWFSRTWTVQEAALGAEPYILWGSVEIPWLQFTCINQWLLSKARHVWYHLKPWLNDVHGRGFWEAEFPMPNFIETLARAKTLHCKNEIDRIYAFLGSPKAVIGKNKEVVLVPDYETDYRKIYHDLAVSWLTKTQDLMLLSAIEHHEESLRSPLPSWVPRWDVTLSTNYYGLFSSGFDASAGFPITAPDLTTENELKVTGVVFDHIIWRSAMLPKGDDWQVPVAGNTKELAAAWKHLAHFEAPRIRLPRVLAFVRTLCRQEYGNDSIDFHPDEAAFALALCCQSSCFGDVDEPQLKKAASGGDADAFVTYAGIWAGQRSVVLTEAGRYALAPALTREGDECCIFTGMVVPVVVRPVDQLKLFQFIGETFVLDVMHGELYDEQSASGAKVQDMILI</sequence>
<organism evidence="2 3">
    <name type="scientific">Ampelomyces quisqualis</name>
    <name type="common">Powdery mildew agent</name>
    <dbReference type="NCBI Taxonomy" id="50730"/>
    <lineage>
        <taxon>Eukaryota</taxon>
        <taxon>Fungi</taxon>
        <taxon>Dikarya</taxon>
        <taxon>Ascomycota</taxon>
        <taxon>Pezizomycotina</taxon>
        <taxon>Dothideomycetes</taxon>
        <taxon>Pleosporomycetidae</taxon>
        <taxon>Pleosporales</taxon>
        <taxon>Pleosporineae</taxon>
        <taxon>Phaeosphaeriaceae</taxon>
        <taxon>Ampelomyces</taxon>
    </lineage>
</organism>
<dbReference type="InterPro" id="IPR010730">
    <property type="entry name" value="HET"/>
</dbReference>
<feature type="domain" description="Heterokaryon incompatibility" evidence="1">
    <location>
        <begin position="77"/>
        <end position="155"/>
    </location>
</feature>
<protein>
    <submittedName>
        <fullName evidence="2">Heterokaryon incompatibility protein</fullName>
    </submittedName>
</protein>
<reference evidence="2" key="1">
    <citation type="journal article" date="2020" name="Stud. Mycol.">
        <title>101 Dothideomycetes genomes: a test case for predicting lifestyles and emergence of pathogens.</title>
        <authorList>
            <person name="Haridas S."/>
            <person name="Albert R."/>
            <person name="Binder M."/>
            <person name="Bloem J."/>
            <person name="Labutti K."/>
            <person name="Salamov A."/>
            <person name="Andreopoulos B."/>
            <person name="Baker S."/>
            <person name="Barry K."/>
            <person name="Bills G."/>
            <person name="Bluhm B."/>
            <person name="Cannon C."/>
            <person name="Castanera R."/>
            <person name="Culley D."/>
            <person name="Daum C."/>
            <person name="Ezra D."/>
            <person name="Gonzalez J."/>
            <person name="Henrissat B."/>
            <person name="Kuo A."/>
            <person name="Liang C."/>
            <person name="Lipzen A."/>
            <person name="Lutzoni F."/>
            <person name="Magnuson J."/>
            <person name="Mondo S."/>
            <person name="Nolan M."/>
            <person name="Ohm R."/>
            <person name="Pangilinan J."/>
            <person name="Park H.-J."/>
            <person name="Ramirez L."/>
            <person name="Alfaro M."/>
            <person name="Sun H."/>
            <person name="Tritt A."/>
            <person name="Yoshinaga Y."/>
            <person name="Zwiers L.-H."/>
            <person name="Turgeon B."/>
            <person name="Goodwin S."/>
            <person name="Spatafora J."/>
            <person name="Crous P."/>
            <person name="Grigoriev I."/>
        </authorList>
    </citation>
    <scope>NUCLEOTIDE SEQUENCE</scope>
    <source>
        <strain evidence="2">HMLAC05119</strain>
    </source>
</reference>
<dbReference type="PANTHER" id="PTHR24148:SF64">
    <property type="entry name" value="HETEROKARYON INCOMPATIBILITY DOMAIN-CONTAINING PROTEIN"/>
    <property type="match status" value="1"/>
</dbReference>
<dbReference type="EMBL" id="ML979134">
    <property type="protein sequence ID" value="KAF1917621.1"/>
    <property type="molecule type" value="Genomic_DNA"/>
</dbReference>
<gene>
    <name evidence="2" type="ORF">BDU57DRAFT_586293</name>
</gene>
<evidence type="ECO:0000259" key="1">
    <source>
        <dbReference type="Pfam" id="PF06985"/>
    </source>
</evidence>
<dbReference type="InterPro" id="IPR052895">
    <property type="entry name" value="HetReg/Transcr_Mod"/>
</dbReference>
<dbReference type="Proteomes" id="UP000800096">
    <property type="component" value="Unassembled WGS sequence"/>
</dbReference>
<proteinExistence type="predicted"/>
<dbReference type="Pfam" id="PF06985">
    <property type="entry name" value="HET"/>
    <property type="match status" value="1"/>
</dbReference>
<evidence type="ECO:0000313" key="2">
    <source>
        <dbReference type="EMBL" id="KAF1917621.1"/>
    </source>
</evidence>
<dbReference type="PANTHER" id="PTHR24148">
    <property type="entry name" value="ANKYRIN REPEAT DOMAIN-CONTAINING PROTEIN 39 HOMOLOG-RELATED"/>
    <property type="match status" value="1"/>
</dbReference>
<keyword evidence="3" id="KW-1185">Reference proteome</keyword>
<name>A0A6A5QPG6_AMPQU</name>
<dbReference type="OrthoDB" id="2157530at2759"/>
<accession>A0A6A5QPG6</accession>
<evidence type="ECO:0000313" key="3">
    <source>
        <dbReference type="Proteomes" id="UP000800096"/>
    </source>
</evidence>